<evidence type="ECO:0000256" key="1">
    <source>
        <dbReference type="ARBA" id="ARBA00012928"/>
    </source>
</evidence>
<keyword evidence="4" id="KW-0862">Zinc</keyword>
<dbReference type="GO" id="GO:0070403">
    <property type="term" value="F:NAD+ binding"/>
    <property type="evidence" value="ECO:0007669"/>
    <property type="project" value="InterPro"/>
</dbReference>
<feature type="binding site" evidence="4">
    <location>
        <position position="183"/>
    </location>
    <ligand>
        <name>Zn(2+)</name>
        <dbReference type="ChEBI" id="CHEBI:29105"/>
    </ligand>
</feature>
<dbReference type="InterPro" id="IPR026591">
    <property type="entry name" value="Sirtuin_cat_small_dom_sf"/>
</dbReference>
<dbReference type="EMBL" id="JADMCD010000006">
    <property type="protein sequence ID" value="MBF8641744.1"/>
    <property type="molecule type" value="Genomic_DNA"/>
</dbReference>
<reference evidence="7 8" key="1">
    <citation type="submission" date="2018-06" db="EMBL/GenBank/DDBJ databases">
        <authorList>
            <consortium name="Pathogen Informatics"/>
            <person name="Doyle S."/>
        </authorList>
    </citation>
    <scope>NUCLEOTIDE SEQUENCE [LARGE SCALE GENOMIC DNA]</scope>
    <source>
        <strain evidence="7 8">NCTC11842</strain>
    </source>
</reference>
<dbReference type="AlphaFoldDB" id="A0A2X2D0N3"/>
<dbReference type="Proteomes" id="UP000626180">
    <property type="component" value="Unassembled WGS sequence"/>
</dbReference>
<dbReference type="GO" id="GO:0017136">
    <property type="term" value="F:histone deacetylase activity, NAD-dependent"/>
    <property type="evidence" value="ECO:0007669"/>
    <property type="project" value="TreeGrafter"/>
</dbReference>
<dbReference type="InterPro" id="IPR003000">
    <property type="entry name" value="Sirtuin"/>
</dbReference>
<keyword evidence="3" id="KW-0520">NAD</keyword>
<evidence type="ECO:0000259" key="5">
    <source>
        <dbReference type="PROSITE" id="PS50305"/>
    </source>
</evidence>
<dbReference type="Gene3D" id="3.30.1600.10">
    <property type="entry name" value="SIR2/SIRT2 'Small Domain"/>
    <property type="match status" value="1"/>
</dbReference>
<evidence type="ECO:0000313" key="8">
    <source>
        <dbReference type="Proteomes" id="UP000250443"/>
    </source>
</evidence>
<feature type="domain" description="Deacetylase sirtuin-type" evidence="5">
    <location>
        <begin position="1"/>
        <end position="276"/>
    </location>
</feature>
<keyword evidence="2" id="KW-0808">Transferase</keyword>
<evidence type="ECO:0000256" key="4">
    <source>
        <dbReference type="PROSITE-ProRule" id="PRU00236"/>
    </source>
</evidence>
<dbReference type="InterPro" id="IPR029035">
    <property type="entry name" value="DHS-like_NAD/FAD-binding_dom"/>
</dbReference>
<dbReference type="SUPFAM" id="SSF52467">
    <property type="entry name" value="DHS-like NAD/FAD-binding domain"/>
    <property type="match status" value="1"/>
</dbReference>
<feature type="binding site" evidence="4">
    <location>
        <position position="132"/>
    </location>
    <ligand>
        <name>Zn(2+)</name>
        <dbReference type="ChEBI" id="CHEBI:29105"/>
    </ligand>
</feature>
<evidence type="ECO:0000313" key="9">
    <source>
        <dbReference type="Proteomes" id="UP000626180"/>
    </source>
</evidence>
<evidence type="ECO:0000256" key="2">
    <source>
        <dbReference type="ARBA" id="ARBA00022679"/>
    </source>
</evidence>
<reference evidence="6 9" key="2">
    <citation type="submission" date="2020-10" db="EMBL/GenBank/DDBJ databases">
        <title>Genome sequences of Pseudomonas isolates.</title>
        <authorList>
            <person name="Wessels L."/>
            <person name="Reich F."/>
            <person name="Hammerl J."/>
        </authorList>
    </citation>
    <scope>NUCLEOTIDE SEQUENCE [LARGE SCALE GENOMIC DNA]</scope>
    <source>
        <strain evidence="6 9">20-MO00624-0</strain>
    </source>
</reference>
<dbReference type="PANTHER" id="PTHR11085:SF10">
    <property type="entry name" value="NAD-DEPENDENT PROTEIN DEACYLASE SIRTUIN-5, MITOCHONDRIAL-RELATED"/>
    <property type="match status" value="1"/>
</dbReference>
<dbReference type="Proteomes" id="UP000250443">
    <property type="component" value="Unassembled WGS sequence"/>
</dbReference>
<evidence type="ECO:0000313" key="7">
    <source>
        <dbReference type="EMBL" id="SPZ12481.1"/>
    </source>
</evidence>
<keyword evidence="9" id="KW-1185">Reference proteome</keyword>
<dbReference type="InterPro" id="IPR026590">
    <property type="entry name" value="Ssirtuin_cat_dom"/>
</dbReference>
<dbReference type="PROSITE" id="PS50305">
    <property type="entry name" value="SIRTUIN"/>
    <property type="match status" value="1"/>
</dbReference>
<proteinExistence type="predicted"/>
<feature type="binding site" evidence="4">
    <location>
        <position position="129"/>
    </location>
    <ligand>
        <name>Zn(2+)</name>
        <dbReference type="ChEBI" id="CHEBI:29105"/>
    </ligand>
</feature>
<dbReference type="EMBL" id="UAUF01000014">
    <property type="protein sequence ID" value="SPZ12481.1"/>
    <property type="molecule type" value="Genomic_DNA"/>
</dbReference>
<keyword evidence="4" id="KW-0479">Metal-binding</keyword>
<dbReference type="Gene3D" id="3.40.50.1220">
    <property type="entry name" value="TPP-binding domain"/>
    <property type="match status" value="1"/>
</dbReference>
<evidence type="ECO:0000313" key="6">
    <source>
        <dbReference type="EMBL" id="MBF8641744.1"/>
    </source>
</evidence>
<dbReference type="GO" id="GO:0016787">
    <property type="term" value="F:hydrolase activity"/>
    <property type="evidence" value="ECO:0007669"/>
    <property type="project" value="UniProtKB-KW"/>
</dbReference>
<evidence type="ECO:0000256" key="3">
    <source>
        <dbReference type="ARBA" id="ARBA00023027"/>
    </source>
</evidence>
<dbReference type="InterPro" id="IPR050134">
    <property type="entry name" value="NAD-dep_sirtuin_deacylases"/>
</dbReference>
<dbReference type="Pfam" id="PF02146">
    <property type="entry name" value="SIR2"/>
    <property type="match status" value="1"/>
</dbReference>
<gene>
    <name evidence="7" type="primary">cobB_4</name>
    <name evidence="6" type="ORF">IRZ65_13740</name>
    <name evidence="7" type="ORF">NCTC11842_04494</name>
</gene>
<organism evidence="7 8">
    <name type="scientific">Pseudomonas luteola</name>
    <dbReference type="NCBI Taxonomy" id="47886"/>
    <lineage>
        <taxon>Bacteria</taxon>
        <taxon>Pseudomonadati</taxon>
        <taxon>Pseudomonadota</taxon>
        <taxon>Gammaproteobacteria</taxon>
        <taxon>Pseudomonadales</taxon>
        <taxon>Pseudomonadaceae</taxon>
        <taxon>Pseudomonas</taxon>
    </lineage>
</organism>
<name>A0A2X2D0N3_PSELU</name>
<dbReference type="NCBIfam" id="NF003738">
    <property type="entry name" value="PRK05333.1"/>
    <property type="match status" value="1"/>
</dbReference>
<feature type="binding site" evidence="4">
    <location>
        <position position="180"/>
    </location>
    <ligand>
        <name>Zn(2+)</name>
        <dbReference type="ChEBI" id="CHEBI:29105"/>
    </ligand>
</feature>
<protein>
    <recommendedName>
        <fullName evidence="1">protein acetyllysine N-acetyltransferase</fullName>
        <ecNumber evidence="1">2.3.1.286</ecNumber>
    </recommendedName>
</protein>
<dbReference type="GO" id="GO:0046872">
    <property type="term" value="F:metal ion binding"/>
    <property type="evidence" value="ECO:0007669"/>
    <property type="project" value="UniProtKB-KW"/>
</dbReference>
<dbReference type="EC" id="2.3.1.286" evidence="1"/>
<keyword evidence="7" id="KW-0378">Hydrolase</keyword>
<dbReference type="RefSeq" id="WP_010796230.1">
    <property type="nucleotide sequence ID" value="NZ_FQYS01000020.1"/>
</dbReference>
<sequence length="276" mass="30405">MPDFETELSDLKALIYRYQPLILTGAGISTASGIPDYRDVNGVRRGRAPMMFQEFMNSPEARKRYWARSMVGWSAVRDAMPNATHKALAELEAGRRISGIVTQNVDALHGKAGSHHVTELHGNLHRVVCMDCGNRMWREDVQNELRALNPNVQGIDAVLAPDGDAHLAASYLEGFRLAGCPCCGSEWLKPDVVFFGEGVPAHEAEAAWEGVRHADALVAIGTSLMAYSSFRLCKLIVELGRPLILINIGKTRADTICTLKIEQPCQEVLPWLMAQP</sequence>
<feature type="active site" description="Proton acceptor" evidence="4">
    <location>
        <position position="121"/>
    </location>
</feature>
<dbReference type="PANTHER" id="PTHR11085">
    <property type="entry name" value="NAD-DEPENDENT PROTEIN DEACYLASE SIRTUIN-5, MITOCHONDRIAL-RELATED"/>
    <property type="match status" value="1"/>
</dbReference>
<accession>A0A2X2D0N3</accession>